<name>A0ABU8U057_9ACTN</name>
<keyword evidence="5" id="KW-1185">Reference proteome</keyword>
<dbReference type="Pfam" id="PF08239">
    <property type="entry name" value="SH3_3"/>
    <property type="match status" value="1"/>
</dbReference>
<sequence length="178" mass="19820">MLKPTRTTLALATGSLVLGLVGAGAAVADDGPRDQQPPREIVVGGPQNGQPGGYPYDEYATGKVISKGQLKVRSKPTTKSKSVGHVAPNSKVEIYCKENGEKVDGNRLWYRLAEKYDDWENGGDWEKDEDRENGRENGSESGEDRKKRAARPDRAKYDEERWVSARYVKNLTHVKYCH</sequence>
<feature type="domain" description="SH3b" evidence="3">
    <location>
        <begin position="69"/>
        <end position="112"/>
    </location>
</feature>
<dbReference type="EMBL" id="JBBKAM010000002">
    <property type="protein sequence ID" value="MEJ8640734.1"/>
    <property type="molecule type" value="Genomic_DNA"/>
</dbReference>
<accession>A0ABU8U057</accession>
<feature type="region of interest" description="Disordered" evidence="1">
    <location>
        <begin position="120"/>
        <end position="156"/>
    </location>
</feature>
<feature type="signal peptide" evidence="2">
    <location>
        <begin position="1"/>
        <end position="28"/>
    </location>
</feature>
<dbReference type="InterPro" id="IPR003646">
    <property type="entry name" value="SH3-like_bac-type"/>
</dbReference>
<organism evidence="4 5">
    <name type="scientific">Streptomyces caledonius</name>
    <dbReference type="NCBI Taxonomy" id="3134107"/>
    <lineage>
        <taxon>Bacteria</taxon>
        <taxon>Bacillati</taxon>
        <taxon>Actinomycetota</taxon>
        <taxon>Actinomycetes</taxon>
        <taxon>Kitasatosporales</taxon>
        <taxon>Streptomycetaceae</taxon>
        <taxon>Streptomyces</taxon>
    </lineage>
</organism>
<proteinExistence type="predicted"/>
<reference evidence="4 5" key="1">
    <citation type="submission" date="2024-03" db="EMBL/GenBank/DDBJ databases">
        <title>Novel Streptomyces species of biotechnological and ecological value are a feature of Machair soil.</title>
        <authorList>
            <person name="Prole J.R."/>
            <person name="Goodfellow M."/>
            <person name="Allenby N."/>
            <person name="Ward A.C."/>
        </authorList>
    </citation>
    <scope>NUCLEOTIDE SEQUENCE [LARGE SCALE GENOMIC DNA]</scope>
    <source>
        <strain evidence="4 5">MS1.HAVA.3</strain>
    </source>
</reference>
<comment type="caution">
    <text evidence="4">The sequence shown here is derived from an EMBL/GenBank/DDBJ whole genome shotgun (WGS) entry which is preliminary data.</text>
</comment>
<evidence type="ECO:0000313" key="4">
    <source>
        <dbReference type="EMBL" id="MEJ8640734.1"/>
    </source>
</evidence>
<evidence type="ECO:0000259" key="3">
    <source>
        <dbReference type="Pfam" id="PF08239"/>
    </source>
</evidence>
<dbReference type="Gene3D" id="2.30.30.40">
    <property type="entry name" value="SH3 Domains"/>
    <property type="match status" value="1"/>
</dbReference>
<feature type="region of interest" description="Disordered" evidence="1">
    <location>
        <begin position="28"/>
        <end position="55"/>
    </location>
</feature>
<gene>
    <name evidence="4" type="ORF">WKI68_03285</name>
</gene>
<evidence type="ECO:0000256" key="1">
    <source>
        <dbReference type="SAM" id="MobiDB-lite"/>
    </source>
</evidence>
<feature type="chain" id="PRO_5045176971" evidence="2">
    <location>
        <begin position="29"/>
        <end position="178"/>
    </location>
</feature>
<keyword evidence="2" id="KW-0732">Signal</keyword>
<evidence type="ECO:0000256" key="2">
    <source>
        <dbReference type="SAM" id="SignalP"/>
    </source>
</evidence>
<protein>
    <submittedName>
        <fullName evidence="4">SH3 domain-containing protein</fullName>
    </submittedName>
</protein>
<evidence type="ECO:0000313" key="5">
    <source>
        <dbReference type="Proteomes" id="UP001382904"/>
    </source>
</evidence>
<dbReference type="Proteomes" id="UP001382904">
    <property type="component" value="Unassembled WGS sequence"/>
</dbReference>